<sequence length="296" mass="31996">MAVYVRAKRVTDPLDDKVKARIRGDDRFVTGYASSGSEHDALSGLVHAFLESDGPNSHGASASAAAASDGSEESDSEDGDRSVEVATKVKDLLDPSGKEDPFRLRLMVDVSEAAEALAELRWSGSGYRRAVMVRLREGGYNAGICKARWESSRRLTAGSYEYIDVVVDAAKEVAARYIVDVGFAAEFEVARATEEYGSMVAALPRVMVARPEEVRHVVHIAAEAARRSLRRRGMHVPPWRKGKYMLAKWLGPYRRTVNPLPAAAGAAVAGVGEAKCRAVGFRAVHPVAVSPATRTQ</sequence>
<protein>
    <submittedName>
        <fullName evidence="3 4">Uncharacterized protein LOC105038887</fullName>
    </submittedName>
</protein>
<reference evidence="3 4" key="1">
    <citation type="submission" date="2025-04" db="UniProtKB">
        <authorList>
            <consortium name="RefSeq"/>
        </authorList>
    </citation>
    <scope>IDENTIFICATION</scope>
</reference>
<dbReference type="RefSeq" id="XP_010913111.1">
    <property type="nucleotide sequence ID" value="XM_010914809.3"/>
</dbReference>
<dbReference type="GeneID" id="105038887"/>
<name>A0A6I9QPS9_ELAGV</name>
<dbReference type="InterPro" id="IPR006502">
    <property type="entry name" value="PDDEXK-like"/>
</dbReference>
<dbReference type="RefSeq" id="XP_029118511.1">
    <property type="nucleotide sequence ID" value="XM_029262678.1"/>
</dbReference>
<dbReference type="PANTHER" id="PTHR31579">
    <property type="entry name" value="OS03G0796600 PROTEIN"/>
    <property type="match status" value="1"/>
</dbReference>
<organism evidence="2 3">
    <name type="scientific">Elaeis guineensis var. tenera</name>
    <name type="common">Oil palm</name>
    <dbReference type="NCBI Taxonomy" id="51953"/>
    <lineage>
        <taxon>Eukaryota</taxon>
        <taxon>Viridiplantae</taxon>
        <taxon>Streptophyta</taxon>
        <taxon>Embryophyta</taxon>
        <taxon>Tracheophyta</taxon>
        <taxon>Spermatophyta</taxon>
        <taxon>Magnoliopsida</taxon>
        <taxon>Liliopsida</taxon>
        <taxon>Arecaceae</taxon>
        <taxon>Arecoideae</taxon>
        <taxon>Cocoseae</taxon>
        <taxon>Elaeidinae</taxon>
        <taxon>Elaeis</taxon>
    </lineage>
</organism>
<feature type="compositionally biased region" description="Low complexity" evidence="1">
    <location>
        <begin position="59"/>
        <end position="69"/>
    </location>
</feature>
<evidence type="ECO:0000256" key="1">
    <source>
        <dbReference type="SAM" id="MobiDB-lite"/>
    </source>
</evidence>
<dbReference type="Proteomes" id="UP000504607">
    <property type="component" value="Chromosome 2"/>
</dbReference>
<keyword evidence="2" id="KW-1185">Reference proteome</keyword>
<dbReference type="KEGG" id="egu:105038887"/>
<gene>
    <name evidence="3 4" type="primary">LOC105038887</name>
</gene>
<accession>A0A6I9QPS9</accession>
<dbReference type="NCBIfam" id="TIGR01615">
    <property type="entry name" value="A_thal_3542"/>
    <property type="match status" value="1"/>
</dbReference>
<evidence type="ECO:0000313" key="2">
    <source>
        <dbReference type="Proteomes" id="UP000504607"/>
    </source>
</evidence>
<evidence type="ECO:0000313" key="4">
    <source>
        <dbReference type="RefSeq" id="XP_029118511.1"/>
    </source>
</evidence>
<dbReference type="Pfam" id="PF04720">
    <property type="entry name" value="PDDEXK_6"/>
    <property type="match status" value="1"/>
</dbReference>
<evidence type="ECO:0000313" key="3">
    <source>
        <dbReference type="RefSeq" id="XP_010913111.1"/>
    </source>
</evidence>
<feature type="region of interest" description="Disordered" evidence="1">
    <location>
        <begin position="56"/>
        <end position="82"/>
    </location>
</feature>
<proteinExistence type="predicted"/>
<dbReference type="PANTHER" id="PTHR31579:SF84">
    <property type="entry name" value="F21O3.6 PROTEIN"/>
    <property type="match status" value="1"/>
</dbReference>
<dbReference type="AlphaFoldDB" id="A0A6I9QPS9"/>
<dbReference type="OrthoDB" id="548115at2759"/>